<feature type="transmembrane region" description="Helical" evidence="1">
    <location>
        <begin position="459"/>
        <end position="477"/>
    </location>
</feature>
<dbReference type="AlphaFoldDB" id="A0AAU2VWS3"/>
<evidence type="ECO:0008006" key="3">
    <source>
        <dbReference type="Google" id="ProtNLM"/>
    </source>
</evidence>
<evidence type="ECO:0000256" key="1">
    <source>
        <dbReference type="SAM" id="Phobius"/>
    </source>
</evidence>
<keyword evidence="1" id="KW-0812">Transmembrane</keyword>
<name>A0AAU2VWS3_9ACTN</name>
<evidence type="ECO:0000313" key="2">
    <source>
        <dbReference type="EMBL" id="WTW71970.1"/>
    </source>
</evidence>
<accession>A0AAU2VWS3</accession>
<keyword evidence="1" id="KW-0472">Membrane</keyword>
<proteinExistence type="predicted"/>
<gene>
    <name evidence="2" type="ORF">OG398_28815</name>
</gene>
<feature type="transmembrane region" description="Helical" evidence="1">
    <location>
        <begin position="519"/>
        <end position="539"/>
    </location>
</feature>
<protein>
    <recommendedName>
        <fullName evidence="3">Membrane-associated oxidoreductase</fullName>
    </recommendedName>
</protein>
<dbReference type="EMBL" id="CP108313">
    <property type="protein sequence ID" value="WTW71970.1"/>
    <property type="molecule type" value="Genomic_DNA"/>
</dbReference>
<sequence length="548" mass="58442">MSESTTEQDREVAAEAIAQLLLQPPIPQSGAVPRLHLIGATITGSLQLSHARVEIPVAFVDCRFDNAVDLTDASLCTVDLTGSSLPGLSADRMKVEGDLTLSRTVGGSISLFGSDITGDMWLNGADLVSEDSGYALHAPQLHVGGGLYARAVKAMGGFNLWGAQAFTLEVTEGCLSSTDHAALRCDGVRIAQDLSCAELSVDGGGISLFGAVIGGQWWCNRAAVRNHTGWAVSAPSVRVGGGIYANDMSAHGGVNLFAATVGESIELSGCTLTSHGSHALRAPGIRVEANLTLGNGASIASGITLPRAEIKGALRLSESTFTDASTIDLQHAIVGVLDMASTNTRLPMCDLRAATIGRIDDSPTAWPPRIELDGLTYQDLHPLLPATHRLAWLHRSTKYSPHAYERLAAYYRQLGHDDDARTVQLARQRRRRSNTQLPSRLWGYFEDLTVGYGYRPWRAFIWFFALTALVAIVFAAVPPQPVRANGPAFQSVAFAIDLTLPILDLGQEKAFTPSGNTTWVAWASAIAGWLLATTVVAGLTRRLSRSGH</sequence>
<reference evidence="2" key="1">
    <citation type="submission" date="2022-10" db="EMBL/GenBank/DDBJ databases">
        <title>The complete genomes of actinobacterial strains from the NBC collection.</title>
        <authorList>
            <person name="Joergensen T.S."/>
            <person name="Alvarez Arevalo M."/>
            <person name="Sterndorff E.B."/>
            <person name="Faurdal D."/>
            <person name="Vuksanovic O."/>
            <person name="Mourched A.-S."/>
            <person name="Charusanti P."/>
            <person name="Shaw S."/>
            <person name="Blin K."/>
            <person name="Weber T."/>
        </authorList>
    </citation>
    <scope>NUCLEOTIDE SEQUENCE</scope>
    <source>
        <strain evidence="2">NBC_00008</strain>
    </source>
</reference>
<keyword evidence="1" id="KW-1133">Transmembrane helix</keyword>
<organism evidence="2">
    <name type="scientific">Streptomyces sp. NBC_00008</name>
    <dbReference type="NCBI Taxonomy" id="2903610"/>
    <lineage>
        <taxon>Bacteria</taxon>
        <taxon>Bacillati</taxon>
        <taxon>Actinomycetota</taxon>
        <taxon>Actinomycetes</taxon>
        <taxon>Kitasatosporales</taxon>
        <taxon>Streptomycetaceae</taxon>
        <taxon>Streptomyces</taxon>
    </lineage>
</organism>